<keyword evidence="2" id="KW-0472">Membrane</keyword>
<protein>
    <recommendedName>
        <fullName evidence="3">C-type lectin domain-containing protein</fullName>
    </recommendedName>
</protein>
<keyword evidence="5" id="KW-1185">Reference proteome</keyword>
<feature type="region of interest" description="Disordered" evidence="1">
    <location>
        <begin position="571"/>
        <end position="594"/>
    </location>
</feature>
<proteinExistence type="predicted"/>
<evidence type="ECO:0000259" key="3">
    <source>
        <dbReference type="PROSITE" id="PS50041"/>
    </source>
</evidence>
<dbReference type="Gene3D" id="3.10.100.10">
    <property type="entry name" value="Mannose-Binding Protein A, subunit A"/>
    <property type="match status" value="1"/>
</dbReference>
<evidence type="ECO:0000313" key="4">
    <source>
        <dbReference type="EMBL" id="KAK3800805.1"/>
    </source>
</evidence>
<gene>
    <name evidence="4" type="ORF">RRG08_012838</name>
</gene>
<feature type="domain" description="C-type lectin" evidence="3">
    <location>
        <begin position="71"/>
        <end position="183"/>
    </location>
</feature>
<dbReference type="InterPro" id="IPR016186">
    <property type="entry name" value="C-type_lectin-like/link_sf"/>
</dbReference>
<feature type="region of interest" description="Disordered" evidence="1">
    <location>
        <begin position="519"/>
        <end position="559"/>
    </location>
</feature>
<dbReference type="Proteomes" id="UP001283361">
    <property type="component" value="Unassembled WGS sequence"/>
</dbReference>
<evidence type="ECO:0000313" key="5">
    <source>
        <dbReference type="Proteomes" id="UP001283361"/>
    </source>
</evidence>
<keyword evidence="2" id="KW-0812">Transmembrane</keyword>
<feature type="transmembrane region" description="Helical" evidence="2">
    <location>
        <begin position="469"/>
        <end position="489"/>
    </location>
</feature>
<dbReference type="InterPro" id="IPR001304">
    <property type="entry name" value="C-type_lectin-like"/>
</dbReference>
<reference evidence="4" key="1">
    <citation type="journal article" date="2023" name="G3 (Bethesda)">
        <title>A reference genome for the long-term kleptoplast-retaining sea slug Elysia crispata morphotype clarki.</title>
        <authorList>
            <person name="Eastman K.E."/>
            <person name="Pendleton A.L."/>
            <person name="Shaikh M.A."/>
            <person name="Suttiyut T."/>
            <person name="Ogas R."/>
            <person name="Tomko P."/>
            <person name="Gavelis G."/>
            <person name="Widhalm J.R."/>
            <person name="Wisecaver J.H."/>
        </authorList>
    </citation>
    <scope>NUCLEOTIDE SEQUENCE</scope>
    <source>
        <strain evidence="4">ECLA1</strain>
    </source>
</reference>
<evidence type="ECO:0000256" key="2">
    <source>
        <dbReference type="SAM" id="Phobius"/>
    </source>
</evidence>
<dbReference type="SUPFAM" id="SSF56436">
    <property type="entry name" value="C-type lectin-like"/>
    <property type="match status" value="1"/>
</dbReference>
<organism evidence="4 5">
    <name type="scientific">Elysia crispata</name>
    <name type="common">lettuce slug</name>
    <dbReference type="NCBI Taxonomy" id="231223"/>
    <lineage>
        <taxon>Eukaryota</taxon>
        <taxon>Metazoa</taxon>
        <taxon>Spiralia</taxon>
        <taxon>Lophotrochozoa</taxon>
        <taxon>Mollusca</taxon>
        <taxon>Gastropoda</taxon>
        <taxon>Heterobranchia</taxon>
        <taxon>Euthyneura</taxon>
        <taxon>Panpulmonata</taxon>
        <taxon>Sacoglossa</taxon>
        <taxon>Placobranchoidea</taxon>
        <taxon>Plakobranchidae</taxon>
        <taxon>Elysia</taxon>
    </lineage>
</organism>
<dbReference type="AlphaFoldDB" id="A0AAE1EBQ9"/>
<dbReference type="CDD" id="cd00037">
    <property type="entry name" value="CLECT"/>
    <property type="match status" value="1"/>
</dbReference>
<comment type="caution">
    <text evidence="4">The sequence shown here is derived from an EMBL/GenBank/DDBJ whole genome shotgun (WGS) entry which is preliminary data.</text>
</comment>
<dbReference type="Pfam" id="PF00059">
    <property type="entry name" value="Lectin_C"/>
    <property type="match status" value="1"/>
</dbReference>
<dbReference type="InterPro" id="IPR016187">
    <property type="entry name" value="CTDL_fold"/>
</dbReference>
<accession>A0AAE1EBQ9</accession>
<dbReference type="SMART" id="SM00034">
    <property type="entry name" value="CLECT"/>
    <property type="match status" value="1"/>
</dbReference>
<sequence>MIFMFVLLIVRTRASTPPTSSSSSTDTTPLTSSTQDTTIIAPICFPGNKCCKTLFDLEYPCQTTGYQSLGDTGSCIKFVPDVVEWDLAKEMCHYKHDGYLTRVVNKELDNHIFRIMQNGTTSYWIGLHNRDLMNMGVPGFGWLKEKQPASFFNWDVGEPQYGRQRGGCVYKNINHGKWMAVDCYTNQNPFICQKIDASNPGQPSLSVEYPFGSSQAFFGEKVEADCMALTDRGGKVKFRLEKDLNFTDIENNQRTYTFTLLEDGVYVNVGNRCLRQSRASLTIRVTRELGGSELSCCWYRPATNFTRCSNPVLLEPLYLPRHPELTVLSSTILVLGSILGASCRACVGSGGQLVWSLATSFGTLEWTVDPQFPNQAVQAVSLSSNNIVQGDDTSIKWSYQNDTDCGPRIESSFAREVKGDLEFSMLSCRYQNPNIKLNMDDSRNIDRSSVFTIYHGEFNKRTGLKLTTLLVLSLFTTIMLSAFCLLSVMPGTTVKPKRRDVRPSKRVVGNVADWNGRSSALPGIGTRSSGTREVGKNFAGRDTSRGYTSSNRQPAPSITSGISRLSERLGLAQNNPERTGVQAASVAMDEETTI</sequence>
<evidence type="ECO:0000256" key="1">
    <source>
        <dbReference type="SAM" id="MobiDB-lite"/>
    </source>
</evidence>
<name>A0AAE1EBQ9_9GAST</name>
<dbReference type="EMBL" id="JAWDGP010000415">
    <property type="protein sequence ID" value="KAK3800805.1"/>
    <property type="molecule type" value="Genomic_DNA"/>
</dbReference>
<dbReference type="PROSITE" id="PS50041">
    <property type="entry name" value="C_TYPE_LECTIN_2"/>
    <property type="match status" value="1"/>
</dbReference>
<feature type="compositionally biased region" description="Polar residues" evidence="1">
    <location>
        <begin position="545"/>
        <end position="559"/>
    </location>
</feature>
<keyword evidence="2" id="KW-1133">Transmembrane helix</keyword>